<feature type="non-terminal residue" evidence="9">
    <location>
        <position position="92"/>
    </location>
</feature>
<dbReference type="EMBL" id="JAXCGZ010013797">
    <property type="protein sequence ID" value="KAK7071941.1"/>
    <property type="molecule type" value="Genomic_DNA"/>
</dbReference>
<comment type="similarity">
    <text evidence="3">Belongs to the cytochrome P450 family.</text>
</comment>
<evidence type="ECO:0000256" key="2">
    <source>
        <dbReference type="ARBA" id="ARBA00004586"/>
    </source>
</evidence>
<dbReference type="PANTHER" id="PTHR24291">
    <property type="entry name" value="CYTOCHROME P450 FAMILY 4"/>
    <property type="match status" value="1"/>
</dbReference>
<sequence>IVLSSQKHIDKSRDYTFLHPWLGTGLLTSTGNKWFSRRKLLTPAFHFKILEDFVDVIHNQSNKMISKFQVKADGKPFNVYPYVTLCTLDIIF</sequence>
<dbReference type="PANTHER" id="PTHR24291:SF189">
    <property type="entry name" value="CYTOCHROME P450 4C3-RELATED"/>
    <property type="match status" value="1"/>
</dbReference>
<evidence type="ECO:0000256" key="6">
    <source>
        <dbReference type="ARBA" id="ARBA00023004"/>
    </source>
</evidence>
<dbReference type="Gene3D" id="1.10.630.10">
    <property type="entry name" value="Cytochrome P450"/>
    <property type="match status" value="1"/>
</dbReference>
<keyword evidence="4" id="KW-0479">Metal-binding</keyword>
<dbReference type="SUPFAM" id="SSF48264">
    <property type="entry name" value="Cytochrome P450"/>
    <property type="match status" value="1"/>
</dbReference>
<keyword evidence="5" id="KW-0256">Endoplasmic reticulum</keyword>
<dbReference type="GO" id="GO:0005789">
    <property type="term" value="C:endoplasmic reticulum membrane"/>
    <property type="evidence" value="ECO:0007669"/>
    <property type="project" value="UniProtKB-SubCell"/>
</dbReference>
<keyword evidence="7" id="KW-0503">Monooxygenase</keyword>
<evidence type="ECO:0000256" key="8">
    <source>
        <dbReference type="ARBA" id="ARBA00023136"/>
    </source>
</evidence>
<dbReference type="InterPro" id="IPR001128">
    <property type="entry name" value="Cyt_P450"/>
</dbReference>
<keyword evidence="7" id="KW-0560">Oxidoreductase</keyword>
<evidence type="ECO:0000313" key="9">
    <source>
        <dbReference type="EMBL" id="KAK7071941.1"/>
    </source>
</evidence>
<keyword evidence="4" id="KW-0349">Heme</keyword>
<dbReference type="GO" id="GO:0004497">
    <property type="term" value="F:monooxygenase activity"/>
    <property type="evidence" value="ECO:0007669"/>
    <property type="project" value="UniProtKB-KW"/>
</dbReference>
<keyword evidence="8" id="KW-0472">Membrane</keyword>
<reference evidence="9 10" key="1">
    <citation type="submission" date="2023-11" db="EMBL/GenBank/DDBJ databases">
        <title>Halocaridina rubra genome assembly.</title>
        <authorList>
            <person name="Smith C."/>
        </authorList>
    </citation>
    <scope>NUCLEOTIDE SEQUENCE [LARGE SCALE GENOMIC DNA]</scope>
    <source>
        <strain evidence="9">EP-1</strain>
        <tissue evidence="9">Whole</tissue>
    </source>
</reference>
<keyword evidence="6" id="KW-0408">Iron</keyword>
<gene>
    <name evidence="9" type="primary">CYP4V2_10</name>
    <name evidence="9" type="ORF">SK128_016433</name>
</gene>
<evidence type="ECO:0000256" key="3">
    <source>
        <dbReference type="ARBA" id="ARBA00010617"/>
    </source>
</evidence>
<dbReference type="Pfam" id="PF00067">
    <property type="entry name" value="p450"/>
    <property type="match status" value="1"/>
</dbReference>
<keyword evidence="10" id="KW-1185">Reference proteome</keyword>
<protein>
    <submittedName>
        <fullName evidence="9">Cytochrome P450 4V2</fullName>
    </submittedName>
</protein>
<dbReference type="Proteomes" id="UP001381693">
    <property type="component" value="Unassembled WGS sequence"/>
</dbReference>
<comment type="subcellular location">
    <subcellularLocation>
        <location evidence="2">Endoplasmic reticulum membrane</location>
    </subcellularLocation>
</comment>
<dbReference type="AlphaFoldDB" id="A0AAN8WTC9"/>
<feature type="non-terminal residue" evidence="9">
    <location>
        <position position="1"/>
    </location>
</feature>
<accession>A0AAN8WTC9</accession>
<evidence type="ECO:0000256" key="1">
    <source>
        <dbReference type="ARBA" id="ARBA00001971"/>
    </source>
</evidence>
<evidence type="ECO:0000313" key="10">
    <source>
        <dbReference type="Proteomes" id="UP001381693"/>
    </source>
</evidence>
<dbReference type="GO" id="GO:0020037">
    <property type="term" value="F:heme binding"/>
    <property type="evidence" value="ECO:0007669"/>
    <property type="project" value="InterPro"/>
</dbReference>
<proteinExistence type="inferred from homology"/>
<evidence type="ECO:0000256" key="5">
    <source>
        <dbReference type="ARBA" id="ARBA00022824"/>
    </source>
</evidence>
<comment type="caution">
    <text evidence="9">The sequence shown here is derived from an EMBL/GenBank/DDBJ whole genome shotgun (WGS) entry which is preliminary data.</text>
</comment>
<dbReference type="GO" id="GO:0016705">
    <property type="term" value="F:oxidoreductase activity, acting on paired donors, with incorporation or reduction of molecular oxygen"/>
    <property type="evidence" value="ECO:0007669"/>
    <property type="project" value="InterPro"/>
</dbReference>
<dbReference type="GO" id="GO:0005506">
    <property type="term" value="F:iron ion binding"/>
    <property type="evidence" value="ECO:0007669"/>
    <property type="project" value="InterPro"/>
</dbReference>
<dbReference type="InterPro" id="IPR050196">
    <property type="entry name" value="Cytochrome_P450_Monoox"/>
</dbReference>
<evidence type="ECO:0000256" key="7">
    <source>
        <dbReference type="ARBA" id="ARBA00023033"/>
    </source>
</evidence>
<organism evidence="9 10">
    <name type="scientific">Halocaridina rubra</name>
    <name type="common">Hawaiian red shrimp</name>
    <dbReference type="NCBI Taxonomy" id="373956"/>
    <lineage>
        <taxon>Eukaryota</taxon>
        <taxon>Metazoa</taxon>
        <taxon>Ecdysozoa</taxon>
        <taxon>Arthropoda</taxon>
        <taxon>Crustacea</taxon>
        <taxon>Multicrustacea</taxon>
        <taxon>Malacostraca</taxon>
        <taxon>Eumalacostraca</taxon>
        <taxon>Eucarida</taxon>
        <taxon>Decapoda</taxon>
        <taxon>Pleocyemata</taxon>
        <taxon>Caridea</taxon>
        <taxon>Atyoidea</taxon>
        <taxon>Atyidae</taxon>
        <taxon>Halocaridina</taxon>
    </lineage>
</organism>
<dbReference type="InterPro" id="IPR036396">
    <property type="entry name" value="Cyt_P450_sf"/>
</dbReference>
<name>A0AAN8WTC9_HALRR</name>
<evidence type="ECO:0000256" key="4">
    <source>
        <dbReference type="ARBA" id="ARBA00022617"/>
    </source>
</evidence>
<comment type="cofactor">
    <cofactor evidence="1">
        <name>heme</name>
        <dbReference type="ChEBI" id="CHEBI:30413"/>
    </cofactor>
</comment>